<accession>A0ACB9DY47</accession>
<evidence type="ECO:0000313" key="2">
    <source>
        <dbReference type="Proteomes" id="UP001055811"/>
    </source>
</evidence>
<gene>
    <name evidence="1" type="ORF">L2E82_22470</name>
</gene>
<evidence type="ECO:0000313" key="1">
    <source>
        <dbReference type="EMBL" id="KAI3751386.1"/>
    </source>
</evidence>
<organism evidence="1 2">
    <name type="scientific">Cichorium intybus</name>
    <name type="common">Chicory</name>
    <dbReference type="NCBI Taxonomy" id="13427"/>
    <lineage>
        <taxon>Eukaryota</taxon>
        <taxon>Viridiplantae</taxon>
        <taxon>Streptophyta</taxon>
        <taxon>Embryophyta</taxon>
        <taxon>Tracheophyta</taxon>
        <taxon>Spermatophyta</taxon>
        <taxon>Magnoliopsida</taxon>
        <taxon>eudicotyledons</taxon>
        <taxon>Gunneridae</taxon>
        <taxon>Pentapetalae</taxon>
        <taxon>asterids</taxon>
        <taxon>campanulids</taxon>
        <taxon>Asterales</taxon>
        <taxon>Asteraceae</taxon>
        <taxon>Cichorioideae</taxon>
        <taxon>Cichorieae</taxon>
        <taxon>Cichoriinae</taxon>
        <taxon>Cichorium</taxon>
    </lineage>
</organism>
<dbReference type="Proteomes" id="UP001055811">
    <property type="component" value="Linkage Group LG04"/>
</dbReference>
<name>A0ACB9DY47_CICIN</name>
<reference evidence="2" key="1">
    <citation type="journal article" date="2022" name="Mol. Ecol. Resour.">
        <title>The genomes of chicory, endive, great burdock and yacon provide insights into Asteraceae palaeo-polyploidization history and plant inulin production.</title>
        <authorList>
            <person name="Fan W."/>
            <person name="Wang S."/>
            <person name="Wang H."/>
            <person name="Wang A."/>
            <person name="Jiang F."/>
            <person name="Liu H."/>
            <person name="Zhao H."/>
            <person name="Xu D."/>
            <person name="Zhang Y."/>
        </authorList>
    </citation>
    <scope>NUCLEOTIDE SEQUENCE [LARGE SCALE GENOMIC DNA]</scope>
    <source>
        <strain evidence="2">cv. Punajuju</strain>
    </source>
</reference>
<comment type="caution">
    <text evidence="1">The sequence shown here is derived from an EMBL/GenBank/DDBJ whole genome shotgun (WGS) entry which is preliminary data.</text>
</comment>
<dbReference type="EMBL" id="CM042012">
    <property type="protein sequence ID" value="KAI3751386.1"/>
    <property type="molecule type" value="Genomic_DNA"/>
</dbReference>
<reference evidence="1 2" key="2">
    <citation type="journal article" date="2022" name="Mol. Ecol. Resour.">
        <title>The genomes of chicory, endive, great burdock and yacon provide insights into Asteraceae paleo-polyploidization history and plant inulin production.</title>
        <authorList>
            <person name="Fan W."/>
            <person name="Wang S."/>
            <person name="Wang H."/>
            <person name="Wang A."/>
            <person name="Jiang F."/>
            <person name="Liu H."/>
            <person name="Zhao H."/>
            <person name="Xu D."/>
            <person name="Zhang Y."/>
        </authorList>
    </citation>
    <scope>NUCLEOTIDE SEQUENCE [LARGE SCALE GENOMIC DNA]</scope>
    <source>
        <strain evidence="2">cv. Punajuju</strain>
        <tissue evidence="1">Leaves</tissue>
    </source>
</reference>
<proteinExistence type="predicted"/>
<protein>
    <submittedName>
        <fullName evidence="1">Uncharacterized protein</fullName>
    </submittedName>
</protein>
<keyword evidence="2" id="KW-1185">Reference proteome</keyword>
<sequence length="72" mass="8480">MLLLFCGLVLFKKKLFSFIAVEGKEIEETKVTKQSFKLPREESNETKLRRRIKVQNSVNEKRKKRAQPGSNR</sequence>